<accession>A0A841U6P4</accession>
<dbReference type="RefSeq" id="WP_185137679.1">
    <property type="nucleotide sequence ID" value="NZ_BORM01000036.1"/>
</dbReference>
<evidence type="ECO:0000313" key="2">
    <source>
        <dbReference type="Proteomes" id="UP000553776"/>
    </source>
</evidence>
<organism evidence="1 2">
    <name type="scientific">Cohnella xylanilytica</name>
    <dbReference type="NCBI Taxonomy" id="557555"/>
    <lineage>
        <taxon>Bacteria</taxon>
        <taxon>Bacillati</taxon>
        <taxon>Bacillota</taxon>
        <taxon>Bacilli</taxon>
        <taxon>Bacillales</taxon>
        <taxon>Paenibacillaceae</taxon>
        <taxon>Cohnella</taxon>
    </lineage>
</organism>
<gene>
    <name evidence="1" type="ORF">H7B90_20095</name>
</gene>
<protein>
    <submittedName>
        <fullName evidence="1">SRPBCC family protein</fullName>
    </submittedName>
</protein>
<dbReference type="AlphaFoldDB" id="A0A841U6P4"/>
<dbReference type="InterPro" id="IPR023393">
    <property type="entry name" value="START-like_dom_sf"/>
</dbReference>
<dbReference type="Pfam" id="PF10604">
    <property type="entry name" value="Polyketide_cyc2"/>
    <property type="match status" value="1"/>
</dbReference>
<name>A0A841U6P4_9BACL</name>
<evidence type="ECO:0000313" key="1">
    <source>
        <dbReference type="EMBL" id="MBB6693701.1"/>
    </source>
</evidence>
<dbReference type="InterPro" id="IPR019587">
    <property type="entry name" value="Polyketide_cyclase/dehydratase"/>
</dbReference>
<dbReference type="Proteomes" id="UP000553776">
    <property type="component" value="Unassembled WGS sequence"/>
</dbReference>
<comment type="caution">
    <text evidence="1">The sequence shown here is derived from an EMBL/GenBank/DDBJ whole genome shotgun (WGS) entry which is preliminary data.</text>
</comment>
<dbReference type="SUPFAM" id="SSF55961">
    <property type="entry name" value="Bet v1-like"/>
    <property type="match status" value="1"/>
</dbReference>
<proteinExistence type="predicted"/>
<dbReference type="EMBL" id="JACJVR010000077">
    <property type="protein sequence ID" value="MBB6693701.1"/>
    <property type="molecule type" value="Genomic_DNA"/>
</dbReference>
<keyword evidence="2" id="KW-1185">Reference proteome</keyword>
<dbReference type="Gene3D" id="3.30.530.20">
    <property type="match status" value="1"/>
</dbReference>
<reference evidence="1 2" key="1">
    <citation type="submission" date="2020-08" db="EMBL/GenBank/DDBJ databases">
        <title>Cohnella phylogeny.</title>
        <authorList>
            <person name="Dunlap C."/>
        </authorList>
    </citation>
    <scope>NUCLEOTIDE SEQUENCE [LARGE SCALE GENOMIC DNA]</scope>
    <source>
        <strain evidence="1 2">DSM 25239</strain>
    </source>
</reference>
<sequence length="144" mass="16463">MKYANSTIADVSVEALWSAWADVPFWPRWDTELAEASLEGPFAVGTHGKMRSRKGNAWTKFRIVEIDRAKGYSCVVSMPGGQLRFNRTYERLETGVLRITHELDFTGALGWLYALLIGRPTNRIYPQLLRTFVELVREREAGVR</sequence>